<organism evidence="2 3">
    <name type="scientific">Brassica napus</name>
    <name type="common">Rape</name>
    <dbReference type="NCBI Taxonomy" id="3708"/>
    <lineage>
        <taxon>Eukaryota</taxon>
        <taxon>Viridiplantae</taxon>
        <taxon>Streptophyta</taxon>
        <taxon>Embryophyta</taxon>
        <taxon>Tracheophyta</taxon>
        <taxon>Spermatophyta</taxon>
        <taxon>Magnoliopsida</taxon>
        <taxon>eudicotyledons</taxon>
        <taxon>Gunneridae</taxon>
        <taxon>Pentapetalae</taxon>
        <taxon>rosids</taxon>
        <taxon>malvids</taxon>
        <taxon>Brassicales</taxon>
        <taxon>Brassicaceae</taxon>
        <taxon>Brassiceae</taxon>
        <taxon>Brassica</taxon>
    </lineage>
</organism>
<dbReference type="Proteomes" id="UP000824890">
    <property type="component" value="Unassembled WGS sequence"/>
</dbReference>
<feature type="region of interest" description="Disordered" evidence="1">
    <location>
        <begin position="51"/>
        <end position="148"/>
    </location>
</feature>
<dbReference type="EMBL" id="JAGKQM010000014">
    <property type="protein sequence ID" value="KAH0886435.1"/>
    <property type="molecule type" value="Genomic_DNA"/>
</dbReference>
<evidence type="ECO:0000256" key="1">
    <source>
        <dbReference type="SAM" id="MobiDB-lite"/>
    </source>
</evidence>
<evidence type="ECO:0000313" key="2">
    <source>
        <dbReference type="EMBL" id="KAH0886435.1"/>
    </source>
</evidence>
<comment type="caution">
    <text evidence="2">The sequence shown here is derived from an EMBL/GenBank/DDBJ whole genome shotgun (WGS) entry which is preliminary data.</text>
</comment>
<keyword evidence="3" id="KW-1185">Reference proteome</keyword>
<feature type="non-terminal residue" evidence="2">
    <location>
        <position position="148"/>
    </location>
</feature>
<feature type="compositionally biased region" description="Basic and acidic residues" evidence="1">
    <location>
        <begin position="87"/>
        <end position="106"/>
    </location>
</feature>
<name>A0ABQ8A2Y1_BRANA</name>
<accession>A0ABQ8A2Y1</accession>
<protein>
    <submittedName>
        <fullName evidence="2">Uncharacterized protein</fullName>
    </submittedName>
</protein>
<gene>
    <name evidence="2" type="ORF">HID58_062531</name>
</gene>
<evidence type="ECO:0000313" key="3">
    <source>
        <dbReference type="Proteomes" id="UP000824890"/>
    </source>
</evidence>
<feature type="region of interest" description="Disordered" evidence="1">
    <location>
        <begin position="1"/>
        <end position="29"/>
    </location>
</feature>
<proteinExistence type="predicted"/>
<feature type="compositionally biased region" description="Polar residues" evidence="1">
    <location>
        <begin position="61"/>
        <end position="79"/>
    </location>
</feature>
<sequence length="148" mass="16603">MAGLRKSQTERGKRRQAHPVKERKQNNLEFVPNILIIHLEIMRVESIKARKKEEEPFDNAGNMNSPSGEQTSPCSSSTHAPKKRISRASEIDRDGGGVGEEGRDGGGGEATETAAIPVVEVSKSNRISPLGREREMREMRERQRRRVM</sequence>
<feature type="compositionally biased region" description="Basic and acidic residues" evidence="1">
    <location>
        <begin position="131"/>
        <end position="141"/>
    </location>
</feature>
<reference evidence="2 3" key="1">
    <citation type="submission" date="2021-05" db="EMBL/GenBank/DDBJ databases">
        <title>Genome Assembly of Synthetic Allotetraploid Brassica napus Reveals Homoeologous Exchanges between Subgenomes.</title>
        <authorList>
            <person name="Davis J.T."/>
        </authorList>
    </citation>
    <scope>NUCLEOTIDE SEQUENCE [LARGE SCALE GENOMIC DNA]</scope>
    <source>
        <strain evidence="3">cv. Da-Ae</strain>
        <tissue evidence="2">Seedling</tissue>
    </source>
</reference>